<gene>
    <name evidence="7" type="ORF">HJG44_04800</name>
</gene>
<sequence>MRPSGTLPEGSVPRPFPGASTDRPAASPALLARGRVAYGAFCAPCHGASGGGDGSVVQRGFPAPPPFASLDEAARAPARIVDVIRHGHGRMRPMAEQVGNADSWSIAEHVSRMGTEP</sequence>
<dbReference type="PROSITE" id="PS51007">
    <property type="entry name" value="CYTC"/>
    <property type="match status" value="1"/>
</dbReference>
<dbReference type="GO" id="GO:0009055">
    <property type="term" value="F:electron transfer activity"/>
    <property type="evidence" value="ECO:0007669"/>
    <property type="project" value="InterPro"/>
</dbReference>
<evidence type="ECO:0000256" key="2">
    <source>
        <dbReference type="ARBA" id="ARBA00022723"/>
    </source>
</evidence>
<evidence type="ECO:0000256" key="1">
    <source>
        <dbReference type="ARBA" id="ARBA00022617"/>
    </source>
</evidence>
<feature type="domain" description="Cytochrome c" evidence="6">
    <location>
        <begin position="29"/>
        <end position="114"/>
    </location>
</feature>
<keyword evidence="3 4" id="KW-0408">Iron</keyword>
<dbReference type="Proteomes" id="UP000564885">
    <property type="component" value="Unassembled WGS sequence"/>
</dbReference>
<evidence type="ECO:0000259" key="6">
    <source>
        <dbReference type="PROSITE" id="PS51007"/>
    </source>
</evidence>
<feature type="region of interest" description="Disordered" evidence="5">
    <location>
        <begin position="1"/>
        <end position="27"/>
    </location>
</feature>
<protein>
    <submittedName>
        <fullName evidence="7">Cytochrome c</fullName>
    </submittedName>
</protein>
<dbReference type="PANTHER" id="PTHR40394">
    <property type="entry name" value="LIPOPROTEIN-RELATED"/>
    <property type="match status" value="1"/>
</dbReference>
<name>A0A849I6Q7_9HYPH</name>
<dbReference type="Gene3D" id="1.10.760.10">
    <property type="entry name" value="Cytochrome c-like domain"/>
    <property type="match status" value="1"/>
</dbReference>
<keyword evidence="2 4" id="KW-0479">Metal-binding</keyword>
<evidence type="ECO:0000256" key="5">
    <source>
        <dbReference type="SAM" id="MobiDB-lite"/>
    </source>
</evidence>
<dbReference type="InterPro" id="IPR036909">
    <property type="entry name" value="Cyt_c-like_dom_sf"/>
</dbReference>
<dbReference type="InterPro" id="IPR009056">
    <property type="entry name" value="Cyt_c-like_dom"/>
</dbReference>
<keyword evidence="8" id="KW-1185">Reference proteome</keyword>
<feature type="region of interest" description="Disordered" evidence="5">
    <location>
        <begin position="96"/>
        <end position="117"/>
    </location>
</feature>
<evidence type="ECO:0000313" key="7">
    <source>
        <dbReference type="EMBL" id="NNM71717.1"/>
    </source>
</evidence>
<dbReference type="PANTHER" id="PTHR40394:SF2">
    <property type="entry name" value="QUINOL:CYTOCHROME C OXIDOREDUCTASE MEMBRANE PROTEIN"/>
    <property type="match status" value="1"/>
</dbReference>
<organism evidence="7 8">
    <name type="scientific">Enterovirga aerilata</name>
    <dbReference type="NCBI Taxonomy" id="2730920"/>
    <lineage>
        <taxon>Bacteria</taxon>
        <taxon>Pseudomonadati</taxon>
        <taxon>Pseudomonadota</taxon>
        <taxon>Alphaproteobacteria</taxon>
        <taxon>Hyphomicrobiales</taxon>
        <taxon>Methylobacteriaceae</taxon>
        <taxon>Enterovirga</taxon>
    </lineage>
</organism>
<evidence type="ECO:0000313" key="8">
    <source>
        <dbReference type="Proteomes" id="UP000564885"/>
    </source>
</evidence>
<dbReference type="EMBL" id="JABEPP010000001">
    <property type="protein sequence ID" value="NNM71717.1"/>
    <property type="molecule type" value="Genomic_DNA"/>
</dbReference>
<comment type="caution">
    <text evidence="7">The sequence shown here is derived from an EMBL/GenBank/DDBJ whole genome shotgun (WGS) entry which is preliminary data.</text>
</comment>
<proteinExistence type="predicted"/>
<evidence type="ECO:0000256" key="3">
    <source>
        <dbReference type="ARBA" id="ARBA00023004"/>
    </source>
</evidence>
<dbReference type="AlphaFoldDB" id="A0A849I6Q7"/>
<dbReference type="Pfam" id="PF13442">
    <property type="entry name" value="Cytochrome_CBB3"/>
    <property type="match status" value="1"/>
</dbReference>
<reference evidence="7 8" key="1">
    <citation type="submission" date="2020-04" db="EMBL/GenBank/DDBJ databases">
        <title>Enterovirga sp. isolate from soil.</title>
        <authorList>
            <person name="Chea S."/>
            <person name="Kim D.-U."/>
        </authorList>
    </citation>
    <scope>NUCLEOTIDE SEQUENCE [LARGE SCALE GENOMIC DNA]</scope>
    <source>
        <strain evidence="7 8">DB1703</strain>
    </source>
</reference>
<dbReference type="GO" id="GO:0020037">
    <property type="term" value="F:heme binding"/>
    <property type="evidence" value="ECO:0007669"/>
    <property type="project" value="InterPro"/>
</dbReference>
<accession>A0A849I6Q7</accession>
<dbReference type="SUPFAM" id="SSF46626">
    <property type="entry name" value="Cytochrome c"/>
    <property type="match status" value="1"/>
</dbReference>
<dbReference type="GO" id="GO:0046872">
    <property type="term" value="F:metal ion binding"/>
    <property type="evidence" value="ECO:0007669"/>
    <property type="project" value="UniProtKB-KW"/>
</dbReference>
<evidence type="ECO:0000256" key="4">
    <source>
        <dbReference type="PROSITE-ProRule" id="PRU00433"/>
    </source>
</evidence>
<keyword evidence="1 4" id="KW-0349">Heme</keyword>